<evidence type="ECO:0000313" key="2">
    <source>
        <dbReference type="EMBL" id="RBP37001.1"/>
    </source>
</evidence>
<accession>A0A366H6B7</accession>
<organism evidence="2 3">
    <name type="scientific">Roseimicrobium gellanilyticum</name>
    <dbReference type="NCBI Taxonomy" id="748857"/>
    <lineage>
        <taxon>Bacteria</taxon>
        <taxon>Pseudomonadati</taxon>
        <taxon>Verrucomicrobiota</taxon>
        <taxon>Verrucomicrobiia</taxon>
        <taxon>Verrucomicrobiales</taxon>
        <taxon>Verrucomicrobiaceae</taxon>
        <taxon>Roseimicrobium</taxon>
    </lineage>
</organism>
<sequence length="108" mass="11767">MDNGIPVLGQAELAAEGLRRRQEEERELGKMYARVFGTKEGQAVLRDLCEHFPHTRPRFDAVATKGNAVAALIGGIHFDGSAAVVRYVMERMESAKGKMEEAPVVVGA</sequence>
<protein>
    <recommendedName>
        <fullName evidence="1">Bbp19-like phage domain-containing protein</fullName>
    </recommendedName>
</protein>
<dbReference type="Pfam" id="PF25181">
    <property type="entry name" value="Phage_Bbp19"/>
    <property type="match status" value="1"/>
</dbReference>
<dbReference type="Proteomes" id="UP000253426">
    <property type="component" value="Unassembled WGS sequence"/>
</dbReference>
<comment type="caution">
    <text evidence="2">The sequence shown here is derived from an EMBL/GenBank/DDBJ whole genome shotgun (WGS) entry which is preliminary data.</text>
</comment>
<proteinExistence type="predicted"/>
<feature type="domain" description="Bbp19-like phage" evidence="1">
    <location>
        <begin position="32"/>
        <end position="91"/>
    </location>
</feature>
<dbReference type="InterPro" id="IPR057447">
    <property type="entry name" value="Bbp19-like_phage"/>
</dbReference>
<evidence type="ECO:0000313" key="3">
    <source>
        <dbReference type="Proteomes" id="UP000253426"/>
    </source>
</evidence>
<dbReference type="EMBL" id="QNRR01000015">
    <property type="protein sequence ID" value="RBP37001.1"/>
    <property type="molecule type" value="Genomic_DNA"/>
</dbReference>
<reference evidence="2 3" key="1">
    <citation type="submission" date="2018-06" db="EMBL/GenBank/DDBJ databases">
        <title>Genomic Encyclopedia of Type Strains, Phase IV (KMG-IV): sequencing the most valuable type-strain genomes for metagenomic binning, comparative biology and taxonomic classification.</title>
        <authorList>
            <person name="Goeker M."/>
        </authorList>
    </citation>
    <scope>NUCLEOTIDE SEQUENCE [LARGE SCALE GENOMIC DNA]</scope>
    <source>
        <strain evidence="2 3">DSM 25532</strain>
    </source>
</reference>
<dbReference type="AlphaFoldDB" id="A0A366H6B7"/>
<evidence type="ECO:0000259" key="1">
    <source>
        <dbReference type="Pfam" id="PF25181"/>
    </source>
</evidence>
<gene>
    <name evidence="2" type="ORF">DES53_115142</name>
</gene>
<name>A0A366H6B7_9BACT</name>
<keyword evidence="3" id="KW-1185">Reference proteome</keyword>